<sequence>MHELKELRSQINNIDQELVKLIEMRLDIAIKIAKYKKRYNIKITDQSREAKVLEQNISYLNNKDYASIISEITKDIITFSKEVQGNVNNN</sequence>
<dbReference type="Pfam" id="PF01817">
    <property type="entry name" value="CM_2"/>
    <property type="match status" value="1"/>
</dbReference>
<dbReference type="EMBL" id="AFNU02000009">
    <property type="protein sequence ID" value="ERJ11661.1"/>
    <property type="molecule type" value="Genomic_DNA"/>
</dbReference>
<proteinExistence type="predicted"/>
<dbReference type="eggNOG" id="COG1605">
    <property type="taxonomic scope" value="Bacteria"/>
</dbReference>
<accession>U2E9Y9</accession>
<dbReference type="Proteomes" id="UP000005707">
    <property type="component" value="Unassembled WGS sequence"/>
</dbReference>
<name>U2E9Y9_9MOLU</name>
<comment type="caution">
    <text evidence="4">The sequence shown here is derived from an EMBL/GenBank/DDBJ whole genome shotgun (WGS) entry which is preliminary data.</text>
</comment>
<evidence type="ECO:0000313" key="4">
    <source>
        <dbReference type="EMBL" id="ERJ11661.1"/>
    </source>
</evidence>
<evidence type="ECO:0000256" key="1">
    <source>
        <dbReference type="ARBA" id="ARBA00023235"/>
    </source>
</evidence>
<evidence type="ECO:0000256" key="2">
    <source>
        <dbReference type="SAM" id="Coils"/>
    </source>
</evidence>
<dbReference type="OrthoDB" id="9802281at2"/>
<feature type="coiled-coil region" evidence="2">
    <location>
        <begin position="4"/>
        <end position="63"/>
    </location>
</feature>
<dbReference type="NCBIfam" id="TIGR01805">
    <property type="entry name" value="CM_mono_grmpos"/>
    <property type="match status" value="1"/>
</dbReference>
<dbReference type="GO" id="GO:0046417">
    <property type="term" value="P:chorismate metabolic process"/>
    <property type="evidence" value="ECO:0007669"/>
    <property type="project" value="InterPro"/>
</dbReference>
<dbReference type="PANTHER" id="PTHR38041:SF1">
    <property type="entry name" value="CHORISMATE MUTASE"/>
    <property type="match status" value="1"/>
</dbReference>
<dbReference type="SUPFAM" id="SSF48600">
    <property type="entry name" value="Chorismate mutase II"/>
    <property type="match status" value="1"/>
</dbReference>
<reference evidence="4 5" key="2">
    <citation type="journal article" date="2013" name="PLoS ONE">
        <title>INDIGO - INtegrated Data Warehouse of MIcrobial GenOmes with Examples from the Red Sea Extremophiles.</title>
        <authorList>
            <person name="Alam I."/>
            <person name="Antunes A."/>
            <person name="Kamau A.A."/>
            <person name="Ba Alawi W."/>
            <person name="Kalkatawi M."/>
            <person name="Stingl U."/>
            <person name="Bajic V.B."/>
        </authorList>
    </citation>
    <scope>NUCLEOTIDE SEQUENCE [LARGE SCALE GENOMIC DNA]</scope>
    <source>
        <strain evidence="4 5">SSD-17B</strain>
    </source>
</reference>
<keyword evidence="2" id="KW-0175">Coiled coil</keyword>
<dbReference type="InParanoid" id="U2E9Y9"/>
<dbReference type="RefSeq" id="WP_008825401.1">
    <property type="nucleotide sequence ID" value="NZ_AFNU02000009.1"/>
</dbReference>
<dbReference type="GO" id="GO:0004106">
    <property type="term" value="F:chorismate mutase activity"/>
    <property type="evidence" value="ECO:0007669"/>
    <property type="project" value="InterPro"/>
</dbReference>
<protein>
    <recommendedName>
        <fullName evidence="3">Chorismate mutase domain-containing protein</fullName>
    </recommendedName>
</protein>
<evidence type="ECO:0000313" key="5">
    <source>
        <dbReference type="Proteomes" id="UP000005707"/>
    </source>
</evidence>
<dbReference type="STRING" id="1033810.HLPCO_002362"/>
<evidence type="ECO:0000259" key="3">
    <source>
        <dbReference type="PROSITE" id="PS51168"/>
    </source>
</evidence>
<organism evidence="4 5">
    <name type="scientific">Haloplasma contractile SSD-17B</name>
    <dbReference type="NCBI Taxonomy" id="1033810"/>
    <lineage>
        <taxon>Bacteria</taxon>
        <taxon>Bacillati</taxon>
        <taxon>Mycoplasmatota</taxon>
        <taxon>Mollicutes</taxon>
        <taxon>Haloplasmatales</taxon>
        <taxon>Haloplasmataceae</taxon>
        <taxon>Haloplasma</taxon>
    </lineage>
</organism>
<dbReference type="AlphaFoldDB" id="U2E9Y9"/>
<dbReference type="InterPro" id="IPR002701">
    <property type="entry name" value="CM_II_prokaryot"/>
</dbReference>
<dbReference type="InterPro" id="IPR051331">
    <property type="entry name" value="Chorismate_mutase-related"/>
</dbReference>
<keyword evidence="5" id="KW-1185">Reference proteome</keyword>
<dbReference type="PROSITE" id="PS51168">
    <property type="entry name" value="CHORISMATE_MUT_2"/>
    <property type="match status" value="1"/>
</dbReference>
<feature type="domain" description="Chorismate mutase" evidence="3">
    <location>
        <begin position="1"/>
        <end position="88"/>
    </location>
</feature>
<keyword evidence="1 4" id="KW-0413">Isomerase</keyword>
<dbReference type="InterPro" id="IPR036979">
    <property type="entry name" value="CM_dom_sf"/>
</dbReference>
<dbReference type="Gene3D" id="1.20.59.10">
    <property type="entry name" value="Chorismate mutase"/>
    <property type="match status" value="1"/>
</dbReference>
<dbReference type="PANTHER" id="PTHR38041">
    <property type="entry name" value="CHORISMATE MUTASE"/>
    <property type="match status" value="1"/>
</dbReference>
<dbReference type="GO" id="GO:0009697">
    <property type="term" value="P:salicylic acid biosynthetic process"/>
    <property type="evidence" value="ECO:0007669"/>
    <property type="project" value="TreeGrafter"/>
</dbReference>
<dbReference type="InterPro" id="IPR011279">
    <property type="entry name" value="Chorismate_mutase_GmP"/>
</dbReference>
<dbReference type="SMART" id="SM00830">
    <property type="entry name" value="CM_2"/>
    <property type="match status" value="1"/>
</dbReference>
<reference evidence="4 5" key="1">
    <citation type="journal article" date="2011" name="J. Bacteriol.">
        <title>Genome sequence of Haloplasma contractile, an unusual contractile bacterium from a deep-sea anoxic brine lake.</title>
        <authorList>
            <person name="Antunes A."/>
            <person name="Alam I."/>
            <person name="El Dorry H."/>
            <person name="Siam R."/>
            <person name="Robertson A."/>
            <person name="Bajic V.B."/>
            <person name="Stingl U."/>
        </authorList>
    </citation>
    <scope>NUCLEOTIDE SEQUENCE [LARGE SCALE GENOMIC DNA]</scope>
    <source>
        <strain evidence="4 5">SSD-17B</strain>
    </source>
</reference>
<gene>
    <name evidence="4" type="primary">tyrA</name>
    <name evidence="4" type="ORF">HLPCO_002362</name>
</gene>
<dbReference type="InterPro" id="IPR036263">
    <property type="entry name" value="Chorismate_II_sf"/>
</dbReference>